<evidence type="ECO:0000313" key="2">
    <source>
        <dbReference type="EMBL" id="KAG1807963.1"/>
    </source>
</evidence>
<comment type="caution">
    <text evidence="2">The sequence shown here is derived from an EMBL/GenBank/DDBJ whole genome shotgun (WGS) entry which is preliminary data.</text>
</comment>
<dbReference type="EMBL" id="JABBWG010000040">
    <property type="protein sequence ID" value="KAG1807963.1"/>
    <property type="molecule type" value="Genomic_DNA"/>
</dbReference>
<protein>
    <submittedName>
        <fullName evidence="2">Uncharacterized protein</fullName>
    </submittedName>
</protein>
<keyword evidence="1" id="KW-1133">Transmembrane helix</keyword>
<evidence type="ECO:0000313" key="3">
    <source>
        <dbReference type="Proteomes" id="UP000807769"/>
    </source>
</evidence>
<dbReference type="AlphaFoldDB" id="A0A9P7E170"/>
<name>A0A9P7E170_9AGAM</name>
<proteinExistence type="predicted"/>
<organism evidence="2 3">
    <name type="scientific">Suillus subaureus</name>
    <dbReference type="NCBI Taxonomy" id="48587"/>
    <lineage>
        <taxon>Eukaryota</taxon>
        <taxon>Fungi</taxon>
        <taxon>Dikarya</taxon>
        <taxon>Basidiomycota</taxon>
        <taxon>Agaricomycotina</taxon>
        <taxon>Agaricomycetes</taxon>
        <taxon>Agaricomycetidae</taxon>
        <taxon>Boletales</taxon>
        <taxon>Suillineae</taxon>
        <taxon>Suillaceae</taxon>
        <taxon>Suillus</taxon>
    </lineage>
</organism>
<keyword evidence="1" id="KW-0472">Membrane</keyword>
<dbReference type="Proteomes" id="UP000807769">
    <property type="component" value="Unassembled WGS sequence"/>
</dbReference>
<keyword evidence="1" id="KW-0812">Transmembrane</keyword>
<keyword evidence="3" id="KW-1185">Reference proteome</keyword>
<feature type="transmembrane region" description="Helical" evidence="1">
    <location>
        <begin position="45"/>
        <end position="63"/>
    </location>
</feature>
<reference evidence="2" key="1">
    <citation type="journal article" date="2020" name="New Phytol.">
        <title>Comparative genomics reveals dynamic genome evolution in host specialist ectomycorrhizal fungi.</title>
        <authorList>
            <person name="Lofgren L.A."/>
            <person name="Nguyen N.H."/>
            <person name="Vilgalys R."/>
            <person name="Ruytinx J."/>
            <person name="Liao H.L."/>
            <person name="Branco S."/>
            <person name="Kuo A."/>
            <person name="LaButti K."/>
            <person name="Lipzen A."/>
            <person name="Andreopoulos W."/>
            <person name="Pangilinan J."/>
            <person name="Riley R."/>
            <person name="Hundley H."/>
            <person name="Na H."/>
            <person name="Barry K."/>
            <person name="Grigoriev I.V."/>
            <person name="Stajich J.E."/>
            <person name="Kennedy P.G."/>
        </authorList>
    </citation>
    <scope>NUCLEOTIDE SEQUENCE</scope>
    <source>
        <strain evidence="2">MN1</strain>
    </source>
</reference>
<accession>A0A9P7E170</accession>
<dbReference type="GeneID" id="64634963"/>
<sequence length="120" mass="13099">MSSTRTPDIFHTSPMLGLRDDPELSVLDTPPLISGGQIISANVQVVSPTLCIYIGSLLILLFVRETKGKSLEELGQVFAILGTHAACSLRQIPYGFKFVLIQDPIPEQLYQSESENEGPV</sequence>
<evidence type="ECO:0000256" key="1">
    <source>
        <dbReference type="SAM" id="Phobius"/>
    </source>
</evidence>
<dbReference type="OrthoDB" id="5290825at2759"/>
<dbReference type="RefSeq" id="XP_041188348.1">
    <property type="nucleotide sequence ID" value="XM_041340947.1"/>
</dbReference>
<gene>
    <name evidence="2" type="ORF">BJ212DRAFT_1485245</name>
</gene>